<proteinExistence type="predicted"/>
<organism evidence="2">
    <name type="scientific">marine sediment metagenome</name>
    <dbReference type="NCBI Taxonomy" id="412755"/>
    <lineage>
        <taxon>unclassified sequences</taxon>
        <taxon>metagenomes</taxon>
        <taxon>ecological metagenomes</taxon>
    </lineage>
</organism>
<evidence type="ECO:0000256" key="1">
    <source>
        <dbReference type="SAM" id="Phobius"/>
    </source>
</evidence>
<dbReference type="InterPro" id="IPR011990">
    <property type="entry name" value="TPR-like_helical_dom_sf"/>
</dbReference>
<keyword evidence="1" id="KW-0812">Transmembrane</keyword>
<gene>
    <name evidence="2" type="ORF">LCGC14_1004630</name>
</gene>
<name>A0A0F9R844_9ZZZZ</name>
<feature type="transmembrane region" description="Helical" evidence="1">
    <location>
        <begin position="40"/>
        <end position="56"/>
    </location>
</feature>
<keyword evidence="1" id="KW-0472">Membrane</keyword>
<protein>
    <recommendedName>
        <fullName evidence="3">Tetratricopeptide repeat protein</fullName>
    </recommendedName>
</protein>
<dbReference type="EMBL" id="LAZR01003904">
    <property type="protein sequence ID" value="KKN13608.1"/>
    <property type="molecule type" value="Genomic_DNA"/>
</dbReference>
<dbReference type="SUPFAM" id="SSF48452">
    <property type="entry name" value="TPR-like"/>
    <property type="match status" value="1"/>
</dbReference>
<comment type="caution">
    <text evidence="2">The sequence shown here is derived from an EMBL/GenBank/DDBJ whole genome shotgun (WGS) entry which is preliminary data.</text>
</comment>
<evidence type="ECO:0000313" key="2">
    <source>
        <dbReference type="EMBL" id="KKN13608.1"/>
    </source>
</evidence>
<reference evidence="2" key="1">
    <citation type="journal article" date="2015" name="Nature">
        <title>Complex archaea that bridge the gap between prokaryotes and eukaryotes.</title>
        <authorList>
            <person name="Spang A."/>
            <person name="Saw J.H."/>
            <person name="Jorgensen S.L."/>
            <person name="Zaremba-Niedzwiedzka K."/>
            <person name="Martijn J."/>
            <person name="Lind A.E."/>
            <person name="van Eijk R."/>
            <person name="Schleper C."/>
            <person name="Guy L."/>
            <person name="Ettema T.J."/>
        </authorList>
    </citation>
    <scope>NUCLEOTIDE SEQUENCE</scope>
</reference>
<keyword evidence="1" id="KW-1133">Transmembrane helix</keyword>
<dbReference type="Gene3D" id="1.25.40.10">
    <property type="entry name" value="Tetratricopeptide repeat domain"/>
    <property type="match status" value="1"/>
</dbReference>
<dbReference type="AlphaFoldDB" id="A0A0F9R844"/>
<evidence type="ECO:0008006" key="3">
    <source>
        <dbReference type="Google" id="ProtNLM"/>
    </source>
</evidence>
<sequence>MIFEAIPILFLLSARGATEIPKLVCSRYKKVDIVNLKKILTVILIIFTAYAFLIRFPRWIWPKDLQGYYHGFANKFAAVTPNINQTLKSLHLEKAVVIMKFIYHPIEFFPYGWLGSGFLYNDPQLKGNIIYVQDRGKENISLFQCFPERKFLLYFGTLEKGMLIPLEKEGKDISYGAPICLAKKDKRFIDLIDDPQKFFKAYSTDYANIIEKIYKENNFIDIDVVYLIDMGNQYKNKRNYRKAAFFFEAALQIEKQPEIRFQILNKLFSCYLKTGKKYEAKIIAERFKDITKEKFYNLFPEKGF</sequence>
<accession>A0A0F9R844</accession>